<evidence type="ECO:0000256" key="4">
    <source>
        <dbReference type="ARBA" id="ARBA00023004"/>
    </source>
</evidence>
<keyword evidence="3" id="KW-0479">Metal-binding</keyword>
<name>A0A1Y6DA95_9GAMM</name>
<dbReference type="Pfam" id="PF01814">
    <property type="entry name" value="Hemerythrin"/>
    <property type="match status" value="1"/>
</dbReference>
<gene>
    <name evidence="6" type="ORF">SAMN02949497_4694</name>
</gene>
<dbReference type="InterPro" id="IPR012827">
    <property type="entry name" value="Hemerythrin_metal-bd"/>
</dbReference>
<dbReference type="PANTHER" id="PTHR37164">
    <property type="entry name" value="BACTERIOHEMERYTHRIN"/>
    <property type="match status" value="1"/>
</dbReference>
<keyword evidence="7" id="KW-1185">Reference proteome</keyword>
<feature type="domain" description="Hemerythrin-like" evidence="5">
    <location>
        <begin position="13"/>
        <end position="125"/>
    </location>
</feature>
<evidence type="ECO:0000313" key="7">
    <source>
        <dbReference type="Proteomes" id="UP000192923"/>
    </source>
</evidence>
<dbReference type="NCBIfam" id="NF033749">
    <property type="entry name" value="bact_hemeryth"/>
    <property type="match status" value="1"/>
</dbReference>
<dbReference type="Gene3D" id="1.20.120.50">
    <property type="entry name" value="Hemerythrin-like"/>
    <property type="match status" value="1"/>
</dbReference>
<evidence type="ECO:0000256" key="3">
    <source>
        <dbReference type="ARBA" id="ARBA00022723"/>
    </source>
</evidence>
<dbReference type="NCBIfam" id="TIGR02481">
    <property type="entry name" value="hemeryth_dom"/>
    <property type="match status" value="1"/>
</dbReference>
<keyword evidence="2" id="KW-0813">Transport</keyword>
<dbReference type="STRING" id="1760988.SAMN02949497_4694"/>
<dbReference type="OrthoDB" id="1122424at2"/>
<dbReference type="CDD" id="cd12107">
    <property type="entry name" value="Hemerythrin"/>
    <property type="match status" value="1"/>
</dbReference>
<protein>
    <submittedName>
        <fullName evidence="6">Hemerythrin</fullName>
    </submittedName>
</protein>
<keyword evidence="4" id="KW-0408">Iron</keyword>
<dbReference type="GO" id="GO:0005344">
    <property type="term" value="F:oxygen carrier activity"/>
    <property type="evidence" value="ECO:0007669"/>
    <property type="project" value="UniProtKB-KW"/>
</dbReference>
<dbReference type="GO" id="GO:0046872">
    <property type="term" value="F:metal ion binding"/>
    <property type="evidence" value="ECO:0007669"/>
    <property type="project" value="UniProtKB-KW"/>
</dbReference>
<sequence>MSLIVWSDKLAVGVKEIDDQHMKLVAIINELHDAMTVGHGKDVLTKVLDELVRYTVYHFATEERLMRLHGYADHINHEKEHKDLVNTAAELQKAVHAGTASLTLTTMHFLKDWLNHHILGSDMKLGHYLRGKGQH</sequence>
<organism evidence="6 7">
    <name type="scientific">Methylomagnum ishizawai</name>
    <dbReference type="NCBI Taxonomy" id="1760988"/>
    <lineage>
        <taxon>Bacteria</taxon>
        <taxon>Pseudomonadati</taxon>
        <taxon>Pseudomonadota</taxon>
        <taxon>Gammaproteobacteria</taxon>
        <taxon>Methylococcales</taxon>
        <taxon>Methylococcaceae</taxon>
        <taxon>Methylomagnum</taxon>
    </lineage>
</organism>
<dbReference type="PROSITE" id="PS00550">
    <property type="entry name" value="HEMERYTHRINS"/>
    <property type="match status" value="1"/>
</dbReference>
<evidence type="ECO:0000313" key="6">
    <source>
        <dbReference type="EMBL" id="SMF97272.1"/>
    </source>
</evidence>
<evidence type="ECO:0000256" key="2">
    <source>
        <dbReference type="ARBA" id="ARBA00022621"/>
    </source>
</evidence>
<reference evidence="6 7" key="1">
    <citation type="submission" date="2016-12" db="EMBL/GenBank/DDBJ databases">
        <authorList>
            <person name="Song W.-J."/>
            <person name="Kurnit D.M."/>
        </authorList>
    </citation>
    <scope>NUCLEOTIDE SEQUENCE [LARGE SCALE GENOMIC DNA]</scope>
    <source>
        <strain evidence="6 7">175</strain>
    </source>
</reference>
<comment type="similarity">
    <text evidence="1">Belongs to the hemerythrin family.</text>
</comment>
<dbReference type="RefSeq" id="WP_085216076.1">
    <property type="nucleotide sequence ID" value="NZ_FXAM01000001.1"/>
</dbReference>
<evidence type="ECO:0000256" key="1">
    <source>
        <dbReference type="ARBA" id="ARBA00010587"/>
    </source>
</evidence>
<dbReference type="AlphaFoldDB" id="A0A1Y6DA95"/>
<evidence type="ECO:0000259" key="5">
    <source>
        <dbReference type="Pfam" id="PF01814"/>
    </source>
</evidence>
<accession>A0A1Y6DA95</accession>
<proteinExistence type="inferred from homology"/>
<dbReference type="InterPro" id="IPR050669">
    <property type="entry name" value="Hemerythrin"/>
</dbReference>
<dbReference type="EMBL" id="FXAM01000001">
    <property type="protein sequence ID" value="SMF97272.1"/>
    <property type="molecule type" value="Genomic_DNA"/>
</dbReference>
<dbReference type="SUPFAM" id="SSF47188">
    <property type="entry name" value="Hemerythrin-like"/>
    <property type="match status" value="1"/>
</dbReference>
<dbReference type="InterPro" id="IPR016131">
    <property type="entry name" value="Haemerythrin_Fe_BS"/>
</dbReference>
<dbReference type="InterPro" id="IPR035938">
    <property type="entry name" value="Hemerythrin-like_sf"/>
</dbReference>
<dbReference type="InterPro" id="IPR012312">
    <property type="entry name" value="Hemerythrin-like"/>
</dbReference>
<dbReference type="Proteomes" id="UP000192923">
    <property type="component" value="Unassembled WGS sequence"/>
</dbReference>
<dbReference type="PANTHER" id="PTHR37164:SF1">
    <property type="entry name" value="BACTERIOHEMERYTHRIN"/>
    <property type="match status" value="1"/>
</dbReference>
<keyword evidence="2" id="KW-0561">Oxygen transport</keyword>